<dbReference type="PROSITE" id="PS50937">
    <property type="entry name" value="HTH_MERR_2"/>
    <property type="match status" value="1"/>
</dbReference>
<proteinExistence type="predicted"/>
<dbReference type="Proteomes" id="UP001601992">
    <property type="component" value="Unassembled WGS sequence"/>
</dbReference>
<accession>A0ABW6RRT1</accession>
<name>A0ABW6RRT1_9NOCA</name>
<reference evidence="3 4" key="1">
    <citation type="submission" date="2024-10" db="EMBL/GenBank/DDBJ databases">
        <title>The Natural Products Discovery Center: Release of the First 8490 Sequenced Strains for Exploring Actinobacteria Biosynthetic Diversity.</title>
        <authorList>
            <person name="Kalkreuter E."/>
            <person name="Kautsar S.A."/>
            <person name="Yang D."/>
            <person name="Bader C.D."/>
            <person name="Teijaro C.N."/>
            <person name="Fluegel L."/>
            <person name="Davis C.M."/>
            <person name="Simpson J.R."/>
            <person name="Lauterbach L."/>
            <person name="Steele A.D."/>
            <person name="Gui C."/>
            <person name="Meng S."/>
            <person name="Li G."/>
            <person name="Viehrig K."/>
            <person name="Ye F."/>
            <person name="Su P."/>
            <person name="Kiefer A.F."/>
            <person name="Nichols A."/>
            <person name="Cepeda A.J."/>
            <person name="Yan W."/>
            <person name="Fan B."/>
            <person name="Jiang Y."/>
            <person name="Adhikari A."/>
            <person name="Zheng C.-J."/>
            <person name="Schuster L."/>
            <person name="Cowan T.M."/>
            <person name="Smanski M.J."/>
            <person name="Chevrette M.G."/>
            <person name="De Carvalho L.P.S."/>
            <person name="Shen B."/>
        </authorList>
    </citation>
    <scope>NUCLEOTIDE SEQUENCE [LARGE SCALE GENOMIC DNA]</scope>
    <source>
        <strain evidence="3 4">NPDC002593</strain>
    </source>
</reference>
<evidence type="ECO:0000313" key="3">
    <source>
        <dbReference type="EMBL" id="MFF3566711.1"/>
    </source>
</evidence>
<keyword evidence="4" id="KW-1185">Reference proteome</keyword>
<dbReference type="PRINTS" id="PR00040">
    <property type="entry name" value="HTHMERR"/>
</dbReference>
<dbReference type="SUPFAM" id="SSF46955">
    <property type="entry name" value="Putative DNA-binding domain"/>
    <property type="match status" value="1"/>
</dbReference>
<organism evidence="3 4">
    <name type="scientific">Nocardia jiangxiensis</name>
    <dbReference type="NCBI Taxonomy" id="282685"/>
    <lineage>
        <taxon>Bacteria</taxon>
        <taxon>Bacillati</taxon>
        <taxon>Actinomycetota</taxon>
        <taxon>Actinomycetes</taxon>
        <taxon>Mycobacteriales</taxon>
        <taxon>Nocardiaceae</taxon>
        <taxon>Nocardia</taxon>
    </lineage>
</organism>
<feature type="domain" description="HTH merR-type" evidence="2">
    <location>
        <begin position="6"/>
        <end position="74"/>
    </location>
</feature>
<evidence type="ECO:0000313" key="4">
    <source>
        <dbReference type="Proteomes" id="UP001601992"/>
    </source>
</evidence>
<dbReference type="InterPro" id="IPR000551">
    <property type="entry name" value="MerR-type_HTH_dom"/>
</dbReference>
<dbReference type="Gene3D" id="1.10.1660.10">
    <property type="match status" value="1"/>
</dbReference>
<dbReference type="InterPro" id="IPR047057">
    <property type="entry name" value="MerR_fam"/>
</dbReference>
<comment type="caution">
    <text evidence="3">The sequence shown here is derived from an EMBL/GenBank/DDBJ whole genome shotgun (WGS) entry which is preliminary data.</text>
</comment>
<dbReference type="Pfam" id="PF13411">
    <property type="entry name" value="MerR_1"/>
    <property type="match status" value="1"/>
</dbReference>
<dbReference type="PANTHER" id="PTHR30204">
    <property type="entry name" value="REDOX-CYCLING DRUG-SENSING TRANSCRIPTIONAL ACTIVATOR SOXR"/>
    <property type="match status" value="1"/>
</dbReference>
<evidence type="ECO:0000256" key="1">
    <source>
        <dbReference type="ARBA" id="ARBA00023125"/>
    </source>
</evidence>
<dbReference type="SMART" id="SM00422">
    <property type="entry name" value="HTH_MERR"/>
    <property type="match status" value="1"/>
</dbReference>
<dbReference type="InterPro" id="IPR009061">
    <property type="entry name" value="DNA-bd_dom_put_sf"/>
</dbReference>
<protein>
    <submittedName>
        <fullName evidence="3">MerR family transcriptional regulator</fullName>
    </submittedName>
</protein>
<gene>
    <name evidence="3" type="ORF">ACFYXQ_02900</name>
</gene>
<dbReference type="RefSeq" id="WP_040818545.1">
    <property type="nucleotide sequence ID" value="NZ_JBIAQY010000001.1"/>
</dbReference>
<dbReference type="PANTHER" id="PTHR30204:SF93">
    <property type="entry name" value="HTH MERR-TYPE DOMAIN-CONTAINING PROTEIN"/>
    <property type="match status" value="1"/>
</dbReference>
<sequence length="251" mass="27729">MAVESEFTIDELAREAGMTVRTLRVYNERGLLPPPQLKGRTGFYSEEHLNRVRIISRLLDRGIKLNGVRDLLEAWDRGDDLAAVLGVSASTSPAPAAPKPVAVAAETTVAATELAERYSEIPNGLARVVATGLYEPLDATTYRVKDPHLVDIAAQLMGAGVPPTRVLDEIERLRDDCDHIARQFVDMFERTAVREFRRSDRKSQDVAELVGHLSMTRSMPGRVAGELIGQYVARYLDHVTRELGDILPDGV</sequence>
<keyword evidence="1" id="KW-0238">DNA-binding</keyword>
<dbReference type="EMBL" id="JBIAQY010000001">
    <property type="protein sequence ID" value="MFF3566711.1"/>
    <property type="molecule type" value="Genomic_DNA"/>
</dbReference>
<evidence type="ECO:0000259" key="2">
    <source>
        <dbReference type="PROSITE" id="PS50937"/>
    </source>
</evidence>